<dbReference type="InterPro" id="IPR007007">
    <property type="entry name" value="Ninjurin"/>
</dbReference>
<proteinExistence type="inferred from homology"/>
<feature type="region of interest" description="Disordered" evidence="7">
    <location>
        <begin position="258"/>
        <end position="279"/>
    </location>
</feature>
<evidence type="ECO:0000256" key="7">
    <source>
        <dbReference type="SAM" id="MobiDB-lite"/>
    </source>
</evidence>
<evidence type="ECO:0000256" key="1">
    <source>
        <dbReference type="ARBA" id="ARBA00004141"/>
    </source>
</evidence>
<feature type="transmembrane region" description="Helical" evidence="8">
    <location>
        <begin position="205"/>
        <end position="229"/>
    </location>
</feature>
<evidence type="ECO:0000256" key="5">
    <source>
        <dbReference type="ARBA" id="ARBA00022989"/>
    </source>
</evidence>
<dbReference type="AlphaFoldDB" id="A0A1J1HGL4"/>
<evidence type="ECO:0000313" key="9">
    <source>
        <dbReference type="EMBL" id="CRK87160.1"/>
    </source>
</evidence>
<keyword evidence="5 8" id="KW-1133">Transmembrane helix</keyword>
<feature type="transmembrane region" description="Helical" evidence="8">
    <location>
        <begin position="553"/>
        <end position="577"/>
    </location>
</feature>
<accession>A0A1J1HGL4</accession>
<sequence>MISDFITMEKDGHVTINMKKESNKSSDRNNQNRPRNRRRSPSPKSRSPSRNRTTRDIDAASRDAIPLIPEAALPRQKPPKAGPEIDDDENDRENVLPTHGIDDGFFDEGNVSEGRKEKNPLPETPKTNGEKPHRGSIPGVFPHAPPDYGGPGVVTLPSDQPRVIPDINVYQHKKTLAQGMMDLALLSANANQLRYVLESYDRHPYYYFSVTFIVTSLIFQVLVGIGLVLNSRYNVKDKEDILNKLSIRRMRVVICNDSGSSSSDDDIRPFLPDTTSGELSPIEESHLENVIESDSSCSSSSSEYLSSFVNGTLSDISNLSDNDRRYRYQRSPTDIRCEHPIHNYLNGGDALEIIVGDDPLTHTQTMPFSNQFPSQELVCPMQNIGTCHHFMDISHALMNFALLAFNIKDLIRLLASKEERQFLYLSLSFIIVGFILQFIVKMLLKVEVTNSEEYCEMLKKEFPFLPPDDGVTKADDIKAEGIWLTGDESDDDDKVEMNNRNFPHYDRTKVNSGEVQSFVQKKNLAQGMMDLALVSANCNQLRYVLDMNNIHPYYYTCIALIMSSLLLQMFVGLILLYSNSHSLKRRSDMASATKCNNVSMYGVFMITITNFLISAFSGTNTHIDPSDKNEIAQENNGEIPDNHAAPYV</sequence>
<dbReference type="GO" id="GO:0016020">
    <property type="term" value="C:membrane"/>
    <property type="evidence" value="ECO:0007669"/>
    <property type="project" value="UniProtKB-SubCell"/>
</dbReference>
<evidence type="ECO:0000256" key="6">
    <source>
        <dbReference type="ARBA" id="ARBA00023136"/>
    </source>
</evidence>
<keyword evidence="6 8" id="KW-0472">Membrane</keyword>
<keyword evidence="10" id="KW-1185">Reference proteome</keyword>
<dbReference type="GO" id="GO:0007155">
    <property type="term" value="P:cell adhesion"/>
    <property type="evidence" value="ECO:0007669"/>
    <property type="project" value="UniProtKB-KW"/>
</dbReference>
<evidence type="ECO:0000256" key="3">
    <source>
        <dbReference type="ARBA" id="ARBA00022692"/>
    </source>
</evidence>
<reference evidence="9 10" key="1">
    <citation type="submission" date="2015-04" db="EMBL/GenBank/DDBJ databases">
        <authorList>
            <person name="Syromyatnikov M.Y."/>
            <person name="Popov V.N."/>
        </authorList>
    </citation>
    <scope>NUCLEOTIDE SEQUENCE [LARGE SCALE GENOMIC DNA]</scope>
</reference>
<feature type="region of interest" description="Disordered" evidence="7">
    <location>
        <begin position="625"/>
        <end position="648"/>
    </location>
</feature>
<dbReference type="STRING" id="568069.A0A1J1HGL4"/>
<dbReference type="EMBL" id="CVRI01000004">
    <property type="protein sequence ID" value="CRK87160.1"/>
    <property type="molecule type" value="Genomic_DNA"/>
</dbReference>
<protein>
    <submittedName>
        <fullName evidence="9">CLUMA_CG000968, isoform B</fullName>
    </submittedName>
</protein>
<feature type="compositionally biased region" description="Basic and acidic residues" evidence="7">
    <location>
        <begin position="7"/>
        <end position="27"/>
    </location>
</feature>
<feature type="compositionally biased region" description="Low complexity" evidence="7">
    <location>
        <begin position="42"/>
        <end position="51"/>
    </location>
</feature>
<dbReference type="Pfam" id="PF04923">
    <property type="entry name" value="Ninjurin"/>
    <property type="match status" value="2"/>
</dbReference>
<comment type="similarity">
    <text evidence="2">Belongs to the ninjurin family.</text>
</comment>
<dbReference type="OrthoDB" id="6114058at2759"/>
<feature type="transmembrane region" description="Helical" evidence="8">
    <location>
        <begin position="598"/>
        <end position="617"/>
    </location>
</feature>
<dbReference type="PANTHER" id="PTHR12316">
    <property type="entry name" value="NINJURIN-RELATED"/>
    <property type="match status" value="1"/>
</dbReference>
<keyword evidence="4" id="KW-0130">Cell adhesion</keyword>
<feature type="region of interest" description="Disordered" evidence="7">
    <location>
        <begin position="1"/>
        <end position="148"/>
    </location>
</feature>
<evidence type="ECO:0000256" key="2">
    <source>
        <dbReference type="ARBA" id="ARBA00008141"/>
    </source>
</evidence>
<dbReference type="GO" id="GO:0042246">
    <property type="term" value="P:tissue regeneration"/>
    <property type="evidence" value="ECO:0007669"/>
    <property type="project" value="InterPro"/>
</dbReference>
<gene>
    <name evidence="9" type="primary">similar to Ninjurin-1</name>
    <name evidence="9" type="ORF">CLUMA_CG000968</name>
</gene>
<feature type="transmembrane region" description="Helical" evidence="8">
    <location>
        <begin position="422"/>
        <end position="444"/>
    </location>
</feature>
<comment type="subcellular location">
    <subcellularLocation>
        <location evidence="1">Membrane</location>
        <topology evidence="1">Multi-pass membrane protein</topology>
    </subcellularLocation>
</comment>
<evidence type="ECO:0000313" key="10">
    <source>
        <dbReference type="Proteomes" id="UP000183832"/>
    </source>
</evidence>
<organism evidence="9 10">
    <name type="scientific">Clunio marinus</name>
    <dbReference type="NCBI Taxonomy" id="568069"/>
    <lineage>
        <taxon>Eukaryota</taxon>
        <taxon>Metazoa</taxon>
        <taxon>Ecdysozoa</taxon>
        <taxon>Arthropoda</taxon>
        <taxon>Hexapoda</taxon>
        <taxon>Insecta</taxon>
        <taxon>Pterygota</taxon>
        <taxon>Neoptera</taxon>
        <taxon>Endopterygota</taxon>
        <taxon>Diptera</taxon>
        <taxon>Nematocera</taxon>
        <taxon>Chironomoidea</taxon>
        <taxon>Chironomidae</taxon>
        <taxon>Clunio</taxon>
    </lineage>
</organism>
<dbReference type="PANTHER" id="PTHR12316:SF20">
    <property type="entry name" value="NINJURIN-A"/>
    <property type="match status" value="1"/>
</dbReference>
<dbReference type="Proteomes" id="UP000183832">
    <property type="component" value="Unassembled WGS sequence"/>
</dbReference>
<evidence type="ECO:0000256" key="4">
    <source>
        <dbReference type="ARBA" id="ARBA00022889"/>
    </source>
</evidence>
<name>A0A1J1HGL4_9DIPT</name>
<keyword evidence="3 8" id="KW-0812">Transmembrane</keyword>
<evidence type="ECO:0000256" key="8">
    <source>
        <dbReference type="SAM" id="Phobius"/>
    </source>
</evidence>